<evidence type="ECO:0000313" key="10">
    <source>
        <dbReference type="EMBL" id="SDX77114.1"/>
    </source>
</evidence>
<evidence type="ECO:0000256" key="1">
    <source>
        <dbReference type="ARBA" id="ARBA00004370"/>
    </source>
</evidence>
<dbReference type="Gene3D" id="3.10.20.310">
    <property type="entry name" value="membrane protein fhac"/>
    <property type="match status" value="1"/>
</dbReference>
<evidence type="ECO:0000256" key="7">
    <source>
        <dbReference type="ARBA" id="ARBA00023306"/>
    </source>
</evidence>
<feature type="transmembrane region" description="Helical" evidence="8">
    <location>
        <begin position="23"/>
        <end position="45"/>
    </location>
</feature>
<evidence type="ECO:0000313" key="11">
    <source>
        <dbReference type="Proteomes" id="UP000199652"/>
    </source>
</evidence>
<keyword evidence="2" id="KW-1003">Cell membrane</keyword>
<dbReference type="Proteomes" id="UP000199652">
    <property type="component" value="Unassembled WGS sequence"/>
</dbReference>
<organism evidence="10 11">
    <name type="scientific">Eubacterium barkeri</name>
    <name type="common">Clostridium barkeri</name>
    <dbReference type="NCBI Taxonomy" id="1528"/>
    <lineage>
        <taxon>Bacteria</taxon>
        <taxon>Bacillati</taxon>
        <taxon>Bacillota</taxon>
        <taxon>Clostridia</taxon>
        <taxon>Eubacteriales</taxon>
        <taxon>Eubacteriaceae</taxon>
        <taxon>Eubacterium</taxon>
    </lineage>
</organism>
<dbReference type="Pfam" id="PF08478">
    <property type="entry name" value="POTRA_1"/>
    <property type="match status" value="1"/>
</dbReference>
<dbReference type="PROSITE" id="PS51779">
    <property type="entry name" value="POTRA"/>
    <property type="match status" value="1"/>
</dbReference>
<evidence type="ECO:0000256" key="2">
    <source>
        <dbReference type="ARBA" id="ARBA00022475"/>
    </source>
</evidence>
<keyword evidence="5 8" id="KW-1133">Transmembrane helix</keyword>
<dbReference type="AlphaFoldDB" id="A0A1H3EGR7"/>
<keyword evidence="7" id="KW-0131">Cell cycle</keyword>
<dbReference type="RefSeq" id="WP_090244361.1">
    <property type="nucleotide sequence ID" value="NZ_FNOU01000007.1"/>
</dbReference>
<keyword evidence="4 8" id="KW-0812">Transmembrane</keyword>
<dbReference type="GO" id="GO:0005886">
    <property type="term" value="C:plasma membrane"/>
    <property type="evidence" value="ECO:0007669"/>
    <property type="project" value="TreeGrafter"/>
</dbReference>
<evidence type="ECO:0000256" key="6">
    <source>
        <dbReference type="ARBA" id="ARBA00023136"/>
    </source>
</evidence>
<keyword evidence="6 8" id="KW-0472">Membrane</keyword>
<dbReference type="OrthoDB" id="1777867at2"/>
<dbReference type="PANTHER" id="PTHR37820">
    <property type="entry name" value="CELL DIVISION PROTEIN DIVIB"/>
    <property type="match status" value="1"/>
</dbReference>
<sequence>MKKRSQRQKELKQKLKRRKRRRIAVRVLSLLIALGILAGVGYWFYTATVQGVFNIKHVEVVGSGSRESQGIIDAAGVPMNQNLFTANLNAIDTNIRNNLMVDDLRVSKKYPDTILIDITLEPAVCAMVAEDKTFYLNKEGKVVEVSDYLEKSDIPLVSGLTGITADTAVRSNATIQPEWKYKEILRMIDVLDNSGYGSKISEIIATSDNHYKIITKNNVIFQVDDFEGFKENYDYIGTVIQKNQSNLDINLTAGPNPIVKTR</sequence>
<dbReference type="STRING" id="1528.SAMN04488579_10729"/>
<comment type="subcellular location">
    <subcellularLocation>
        <location evidence="1">Membrane</location>
    </subcellularLocation>
</comment>
<keyword evidence="11" id="KW-1185">Reference proteome</keyword>
<dbReference type="GO" id="GO:0051301">
    <property type="term" value="P:cell division"/>
    <property type="evidence" value="ECO:0007669"/>
    <property type="project" value="UniProtKB-KW"/>
</dbReference>
<accession>A0A1H3EGR7</accession>
<evidence type="ECO:0000256" key="3">
    <source>
        <dbReference type="ARBA" id="ARBA00022618"/>
    </source>
</evidence>
<gene>
    <name evidence="10" type="ORF">SAMN04488579_10729</name>
</gene>
<dbReference type="EMBL" id="FNOU01000007">
    <property type="protein sequence ID" value="SDX77114.1"/>
    <property type="molecule type" value="Genomic_DNA"/>
</dbReference>
<dbReference type="InterPro" id="IPR013685">
    <property type="entry name" value="POTRA_FtsQ_type"/>
</dbReference>
<reference evidence="11" key="1">
    <citation type="submission" date="2016-10" db="EMBL/GenBank/DDBJ databases">
        <authorList>
            <person name="Varghese N."/>
            <person name="Submissions S."/>
        </authorList>
    </citation>
    <scope>NUCLEOTIDE SEQUENCE [LARGE SCALE GENOMIC DNA]</scope>
    <source>
        <strain evidence="11">VPI 5359</strain>
    </source>
</reference>
<protein>
    <submittedName>
        <fullName evidence="10">Cell division protein FtsQ</fullName>
    </submittedName>
</protein>
<proteinExistence type="predicted"/>
<evidence type="ECO:0000256" key="8">
    <source>
        <dbReference type="SAM" id="Phobius"/>
    </source>
</evidence>
<evidence type="ECO:0000259" key="9">
    <source>
        <dbReference type="PROSITE" id="PS51779"/>
    </source>
</evidence>
<keyword evidence="3 10" id="KW-0132">Cell division</keyword>
<name>A0A1H3EGR7_EUBBA</name>
<feature type="domain" description="POTRA" evidence="9">
    <location>
        <begin position="53"/>
        <end position="123"/>
    </location>
</feature>
<evidence type="ECO:0000256" key="5">
    <source>
        <dbReference type="ARBA" id="ARBA00022989"/>
    </source>
</evidence>
<dbReference type="InterPro" id="IPR034746">
    <property type="entry name" value="POTRA"/>
</dbReference>
<dbReference type="InterPro" id="IPR050487">
    <property type="entry name" value="FtsQ_DivIB"/>
</dbReference>
<evidence type="ECO:0000256" key="4">
    <source>
        <dbReference type="ARBA" id="ARBA00022692"/>
    </source>
</evidence>
<dbReference type="PANTHER" id="PTHR37820:SF1">
    <property type="entry name" value="CELL DIVISION PROTEIN FTSQ"/>
    <property type="match status" value="1"/>
</dbReference>